<dbReference type="PANTHER" id="PTHR43823">
    <property type="entry name" value="SPORULATION PROTEIN YKVU"/>
    <property type="match status" value="1"/>
</dbReference>
<evidence type="ECO:0000256" key="8">
    <source>
        <dbReference type="ARBA" id="ARBA00023136"/>
    </source>
</evidence>
<feature type="transmembrane region" description="Helical" evidence="10">
    <location>
        <begin position="393"/>
        <end position="412"/>
    </location>
</feature>
<dbReference type="STRING" id="1434110.MSHOH_3803"/>
<evidence type="ECO:0000256" key="1">
    <source>
        <dbReference type="ARBA" id="ARBA00004651"/>
    </source>
</evidence>
<evidence type="ECO:0000256" key="2">
    <source>
        <dbReference type="ARBA" id="ARBA00008417"/>
    </source>
</evidence>
<keyword evidence="9" id="KW-0046">Antibiotic resistance</keyword>
<keyword evidence="12" id="KW-1185">Reference proteome</keyword>
<feature type="transmembrane region" description="Helical" evidence="10">
    <location>
        <begin position="418"/>
        <end position="440"/>
    </location>
</feature>
<dbReference type="OrthoDB" id="214119at2157"/>
<comment type="similarity">
    <text evidence="2">Belongs to the multi antimicrobial extrusion (MATE) (TC 2.A.66.1) family. MepA subfamily.</text>
</comment>
<feature type="transmembrane region" description="Helical" evidence="10">
    <location>
        <begin position="173"/>
        <end position="193"/>
    </location>
</feature>
<dbReference type="InterPro" id="IPR002528">
    <property type="entry name" value="MATE_fam"/>
</dbReference>
<dbReference type="RefSeq" id="WP_048142418.1">
    <property type="nucleotide sequence ID" value="NZ_CP009516.1"/>
</dbReference>
<name>A0A0E3SGM4_9EURY</name>
<dbReference type="GO" id="GO:0042910">
    <property type="term" value="F:xenobiotic transmembrane transporter activity"/>
    <property type="evidence" value="ECO:0007669"/>
    <property type="project" value="InterPro"/>
</dbReference>
<proteinExistence type="inferred from homology"/>
<feature type="transmembrane region" description="Helical" evidence="10">
    <location>
        <begin position="16"/>
        <end position="34"/>
    </location>
</feature>
<dbReference type="Proteomes" id="UP000033101">
    <property type="component" value="Chromosome"/>
</dbReference>
<keyword evidence="6 10" id="KW-0812">Transmembrane</keyword>
<evidence type="ECO:0000313" key="11">
    <source>
        <dbReference type="EMBL" id="AKB80286.1"/>
    </source>
</evidence>
<feature type="transmembrane region" description="Helical" evidence="10">
    <location>
        <begin position="54"/>
        <end position="81"/>
    </location>
</feature>
<dbReference type="CDD" id="cd13143">
    <property type="entry name" value="MATE_MepA_like"/>
    <property type="match status" value="1"/>
</dbReference>
<dbReference type="KEGG" id="mhor:MSHOH_3803"/>
<sequence>MDERSQMLANEKISKLLLKLSVPAIVGMLVQAFYNLVDTIFVGHAYGADSVQAIGGIAVAFPIQMVGMAVSLAIGIGGASIISRRMGEKEMKKADKTFSNLIFLSILSSLLITGAGIYFIVPLLKIFGATDTILPYSLEYLEVILYGTVFFSLAMVTNAVARSEGNAKVAMNSMMMSGGLNIILDPIFIFGFGMGIRGAAIATVLAQVIGVLYIARYFLSGKSILKFHHADLKPDIKIIKEVLEIGMSPFARNVSSSLMVIILNNFLALYGGDIAIAVFGIISRLLMFTLMPMFGIIQGLQPIVGFNYGAKNFERVRESVKLAIIITTCMSIAGFLVLYLFPEQLFGIFSGDHQLIIEGKHAVRIVVLATPLVGFQVVGGALYQALGKAKPSLFLSMCRQVLFLIPLVLVLPRYLELFGVWAAFPLADTLAFAVTLIMVIREFKLLAEKGENVRGDPVAGNLPARGN</sequence>
<keyword evidence="8 10" id="KW-0472">Membrane</keyword>
<evidence type="ECO:0000313" key="12">
    <source>
        <dbReference type="Proteomes" id="UP000033101"/>
    </source>
</evidence>
<dbReference type="PANTHER" id="PTHR43823:SF3">
    <property type="entry name" value="MULTIDRUG EXPORT PROTEIN MEPA"/>
    <property type="match status" value="1"/>
</dbReference>
<organism evidence="11 12">
    <name type="scientific">Methanosarcina horonobensis HB-1 = JCM 15518</name>
    <dbReference type="NCBI Taxonomy" id="1434110"/>
    <lineage>
        <taxon>Archaea</taxon>
        <taxon>Methanobacteriati</taxon>
        <taxon>Methanobacteriota</taxon>
        <taxon>Stenosarchaea group</taxon>
        <taxon>Methanomicrobia</taxon>
        <taxon>Methanosarcinales</taxon>
        <taxon>Methanosarcinaceae</taxon>
        <taxon>Methanosarcina</taxon>
    </lineage>
</organism>
<dbReference type="PIRSF" id="PIRSF006603">
    <property type="entry name" value="DinF"/>
    <property type="match status" value="1"/>
</dbReference>
<dbReference type="AlphaFoldDB" id="A0A0E3SGM4"/>
<feature type="transmembrane region" description="Helical" evidence="10">
    <location>
        <begin position="101"/>
        <end position="123"/>
    </location>
</feature>
<feature type="transmembrane region" description="Helical" evidence="10">
    <location>
        <begin position="288"/>
        <end position="310"/>
    </location>
</feature>
<keyword evidence="7 10" id="KW-1133">Transmembrane helix</keyword>
<evidence type="ECO:0000256" key="6">
    <source>
        <dbReference type="ARBA" id="ARBA00022692"/>
    </source>
</evidence>
<keyword evidence="5" id="KW-1003">Cell membrane</keyword>
<evidence type="ECO:0000256" key="7">
    <source>
        <dbReference type="ARBA" id="ARBA00022989"/>
    </source>
</evidence>
<evidence type="ECO:0000256" key="3">
    <source>
        <dbReference type="ARBA" id="ARBA00022106"/>
    </source>
</evidence>
<dbReference type="GeneID" id="24833163"/>
<reference evidence="11 12" key="1">
    <citation type="submission" date="2014-07" db="EMBL/GenBank/DDBJ databases">
        <title>Methanogenic archaea and the global carbon cycle.</title>
        <authorList>
            <person name="Henriksen J.R."/>
            <person name="Luke J."/>
            <person name="Reinhart S."/>
            <person name="Benedict M.N."/>
            <person name="Youngblut N.D."/>
            <person name="Metcalf M.E."/>
            <person name="Whitaker R.J."/>
            <person name="Metcalf W.W."/>
        </authorList>
    </citation>
    <scope>NUCLEOTIDE SEQUENCE [LARGE SCALE GENOMIC DNA]</scope>
    <source>
        <strain evidence="11 12">HB-1</strain>
    </source>
</reference>
<dbReference type="GO" id="GO:0015297">
    <property type="term" value="F:antiporter activity"/>
    <property type="evidence" value="ECO:0007669"/>
    <property type="project" value="InterPro"/>
</dbReference>
<accession>A0A0E3SGM4</accession>
<feature type="transmembrane region" description="Helical" evidence="10">
    <location>
        <begin position="322"/>
        <end position="341"/>
    </location>
</feature>
<evidence type="ECO:0000256" key="9">
    <source>
        <dbReference type="ARBA" id="ARBA00023251"/>
    </source>
</evidence>
<dbReference type="PATRIC" id="fig|1434110.4.peg.4854"/>
<evidence type="ECO:0000256" key="4">
    <source>
        <dbReference type="ARBA" id="ARBA00022448"/>
    </source>
</evidence>
<feature type="transmembrane region" description="Helical" evidence="10">
    <location>
        <begin position="143"/>
        <end position="161"/>
    </location>
</feature>
<keyword evidence="4" id="KW-0813">Transport</keyword>
<feature type="transmembrane region" description="Helical" evidence="10">
    <location>
        <begin position="361"/>
        <end position="386"/>
    </location>
</feature>
<protein>
    <recommendedName>
        <fullName evidence="3">Multidrug export protein MepA</fullName>
    </recommendedName>
</protein>
<comment type="subcellular location">
    <subcellularLocation>
        <location evidence="1">Cell membrane</location>
        <topology evidence="1">Multi-pass membrane protein</topology>
    </subcellularLocation>
</comment>
<dbReference type="GO" id="GO:0046677">
    <property type="term" value="P:response to antibiotic"/>
    <property type="evidence" value="ECO:0007669"/>
    <property type="project" value="UniProtKB-KW"/>
</dbReference>
<dbReference type="InterPro" id="IPR048279">
    <property type="entry name" value="MdtK-like"/>
</dbReference>
<feature type="transmembrane region" description="Helical" evidence="10">
    <location>
        <begin position="258"/>
        <end position="282"/>
    </location>
</feature>
<dbReference type="GO" id="GO:0005886">
    <property type="term" value="C:plasma membrane"/>
    <property type="evidence" value="ECO:0007669"/>
    <property type="project" value="UniProtKB-SubCell"/>
</dbReference>
<dbReference type="InterPro" id="IPR045070">
    <property type="entry name" value="MATE_MepA-like"/>
</dbReference>
<evidence type="ECO:0000256" key="10">
    <source>
        <dbReference type="SAM" id="Phobius"/>
    </source>
</evidence>
<gene>
    <name evidence="11" type="ORF">MSHOH_3803</name>
</gene>
<feature type="transmembrane region" description="Helical" evidence="10">
    <location>
        <begin position="199"/>
        <end position="219"/>
    </location>
</feature>
<dbReference type="Pfam" id="PF01554">
    <property type="entry name" value="MatE"/>
    <property type="match status" value="2"/>
</dbReference>
<evidence type="ECO:0000256" key="5">
    <source>
        <dbReference type="ARBA" id="ARBA00022475"/>
    </source>
</evidence>
<dbReference type="EMBL" id="CP009516">
    <property type="protein sequence ID" value="AKB80286.1"/>
    <property type="molecule type" value="Genomic_DNA"/>
</dbReference>
<dbReference type="NCBIfam" id="TIGR00797">
    <property type="entry name" value="matE"/>
    <property type="match status" value="1"/>
</dbReference>
<dbReference type="HOGENOM" id="CLU_012893_0_0_2"/>
<dbReference type="InterPro" id="IPR051327">
    <property type="entry name" value="MATE_MepA_subfamily"/>
</dbReference>